<evidence type="ECO:0000313" key="13">
    <source>
        <dbReference type="Proteomes" id="UP000813385"/>
    </source>
</evidence>
<dbReference type="GO" id="GO:0016020">
    <property type="term" value="C:membrane"/>
    <property type="evidence" value="ECO:0007669"/>
    <property type="project" value="UniProtKB-SubCell"/>
</dbReference>
<feature type="transmembrane region" description="Helical" evidence="10">
    <location>
        <begin position="1462"/>
        <end position="1480"/>
    </location>
</feature>
<feature type="transmembrane region" description="Helical" evidence="10">
    <location>
        <begin position="1217"/>
        <end position="1240"/>
    </location>
</feature>
<dbReference type="InterPro" id="IPR003439">
    <property type="entry name" value="ABC_transporter-like_ATP-bd"/>
</dbReference>
<dbReference type="Gene3D" id="3.40.50.300">
    <property type="entry name" value="P-loop containing nucleotide triphosphate hydrolases"/>
    <property type="match status" value="2"/>
</dbReference>
<sequence>MTGGIPSRDGDTPLSDTERPALRPASSPSTSTLADTQSPKHVAEHADPYGEQVDADIHQLARRMTSRAEDGHNQHLFPLKPDSPLDPNSSQFNPRKWAQAYYRSRTTAADGTEPRTTGVAFKNLSVHGFGTPTDYQKTVANTFLEGANVFRNVIGRSRKQRIDILRDLEGVVHSGEMLCVLGPPGSGCSTLLRTIAGDTHGFNVAEDATLNYQGVRPEQMQKEYRGEAIYTAEVDHHFPQLTVGDALYFAARSRCPDLVPGGLSKAEYAEHMRDVIMAMFGISHTRNTRVGNDFVRGVSGGERKRVTIAEAALGYSPLQCWDNSTRGLDSANAVEFCRTLRTQSDVMGITSCVAIYQAPQAAYDLFDKVAVLYEGRQIFFGKAGDARAYFEALGFDCPEQQTTADFLTSMTSPVERIVRPGWEHKTPRTADDFAAAWKASRYRASVLDEVDRYVEQHPFDGEHHDHFSASRRIDQSNMQRRRSPFNLSYFEQIKINLWRSFQLLKGDPSITLTMLVSNVFIGLITASVFFNLPTTSASFFRRTTLLFVVILVNALSSMLEIMTLYEKRKIVEKHARYAFYHPSAEALAAMVCDLPYKITNALLMNTTIYFMCNLRREPGPYFFFLLFSFVVTLSMSMLFRLIGSTTKSIAQAMAPASVILLALILYTGFAIPPAYMQVWLGWLRWINPMFYGLESVFLNEFVGRQFPCSSFVPSGPGYESILPDERVCTVVGAVPGETFVDGAAYLKGAFGFVNSHRWRNLGLIIVFMLFFMGLHLLATEYVASERSKGEVLVFTREAVTDKTSKEKGSGDVELGAGAPARQAQRSSESDTDDSADVERQTSVFHWKDVCYDIKIKGEPRRILDNVDGWVKPGTLTALMGVSGAGKTTLLDVLASRVTMGVITGDMLVDGQQRDSSFQRKTGYVQQQDLHLATSTVREALNFSAILRQPARYSDEEKIAYVDTVIKLLNMEEYSDAIIGVPGEGLNVEQRKRLTIGVELAARPQLLLFLDEPTSGLDSQTSWSICDLMEKLTKNGQAILCTIHQPSAMLFQRFDRLLLLARGGRTVYFGEIGKNSQVLMDYFSRNGGPALPPGANPAEHMLEVIGAAPGTHTDVDWPSVWRQSPEYREVQNELTRLCSSPLSSTVSSSRQDEHASTYSEFAASFTTQLWQVNKRVFQQYYRSPSYIFSKFVLSAGAALFIGLSILDSRNTIRGLQNQLFGVLMFLTIFGQMVEQIMPVFCEQRKLYEARERASKSYSWQSFLIANITVELAWNTVMSIFCFVCWYYPIGLYRNAEWTDQVHSRGIIVFLLVWQFFLFTSTFAHMMIAGLPNPDIAAGVMNLLFVLMFIFCGILAGPRDLPGFWVFMYRVSPFTYVVEGFLGAALANAPVECGVEEILRFAPSNGTTCTEYLTDYMSTAGGHLVGLSGESTEDCRYCPMSNTNVFLKGINVDFGNRWRDFGLLWVYIIFNIAAAVFFYWVARVPKKSKVKKE</sequence>
<feature type="compositionally biased region" description="Polar residues" evidence="9">
    <location>
        <begin position="26"/>
        <end position="39"/>
    </location>
</feature>
<dbReference type="CDD" id="cd03232">
    <property type="entry name" value="ABCG_PDR_domain2"/>
    <property type="match status" value="1"/>
</dbReference>
<comment type="subcellular location">
    <subcellularLocation>
        <location evidence="1">Membrane</location>
        <topology evidence="1">Multi-pass membrane protein</topology>
    </subcellularLocation>
</comment>
<evidence type="ECO:0000256" key="4">
    <source>
        <dbReference type="ARBA" id="ARBA00022692"/>
    </source>
</evidence>
<dbReference type="InterPro" id="IPR013525">
    <property type="entry name" value="ABC2_TM"/>
</dbReference>
<reference evidence="12" key="1">
    <citation type="journal article" date="2021" name="Nat. Commun.">
        <title>Genetic determinants of endophytism in the Arabidopsis root mycobiome.</title>
        <authorList>
            <person name="Mesny F."/>
            <person name="Miyauchi S."/>
            <person name="Thiergart T."/>
            <person name="Pickel B."/>
            <person name="Atanasova L."/>
            <person name="Karlsson M."/>
            <person name="Huettel B."/>
            <person name="Barry K.W."/>
            <person name="Haridas S."/>
            <person name="Chen C."/>
            <person name="Bauer D."/>
            <person name="Andreopoulos W."/>
            <person name="Pangilinan J."/>
            <person name="LaButti K."/>
            <person name="Riley R."/>
            <person name="Lipzen A."/>
            <person name="Clum A."/>
            <person name="Drula E."/>
            <person name="Henrissat B."/>
            <person name="Kohler A."/>
            <person name="Grigoriev I.V."/>
            <person name="Martin F.M."/>
            <person name="Hacquard S."/>
        </authorList>
    </citation>
    <scope>NUCLEOTIDE SEQUENCE</scope>
    <source>
        <strain evidence="12">MPI-CAGE-AT-0016</strain>
    </source>
</reference>
<evidence type="ECO:0000256" key="6">
    <source>
        <dbReference type="ARBA" id="ARBA00022840"/>
    </source>
</evidence>
<keyword evidence="3" id="KW-0813">Transport</keyword>
<feature type="region of interest" description="Disordered" evidence="9">
    <location>
        <begin position="804"/>
        <end position="838"/>
    </location>
</feature>
<keyword evidence="7 10" id="KW-1133">Transmembrane helix</keyword>
<feature type="transmembrane region" description="Helical" evidence="10">
    <location>
        <begin position="761"/>
        <end position="778"/>
    </location>
</feature>
<feature type="transmembrane region" description="Helical" evidence="10">
    <location>
        <begin position="544"/>
        <end position="565"/>
    </location>
</feature>
<evidence type="ECO:0000256" key="5">
    <source>
        <dbReference type="ARBA" id="ARBA00022741"/>
    </source>
</evidence>
<dbReference type="InterPro" id="IPR027417">
    <property type="entry name" value="P-loop_NTPase"/>
</dbReference>
<dbReference type="Pfam" id="PF06422">
    <property type="entry name" value="PDR_CDR"/>
    <property type="match status" value="1"/>
</dbReference>
<feature type="transmembrane region" description="Helical" evidence="10">
    <location>
        <begin position="1334"/>
        <end position="1354"/>
    </location>
</feature>
<dbReference type="Proteomes" id="UP000813385">
    <property type="component" value="Unassembled WGS sequence"/>
</dbReference>
<feature type="domain" description="ABC transporter" evidence="11">
    <location>
        <begin position="144"/>
        <end position="399"/>
    </location>
</feature>
<proteinExistence type="inferred from homology"/>
<feature type="region of interest" description="Disordered" evidence="9">
    <location>
        <begin position="64"/>
        <end position="93"/>
    </location>
</feature>
<evidence type="ECO:0000256" key="8">
    <source>
        <dbReference type="ARBA" id="ARBA00023136"/>
    </source>
</evidence>
<dbReference type="SMART" id="SM00382">
    <property type="entry name" value="AAA"/>
    <property type="match status" value="2"/>
</dbReference>
<feature type="transmembrane region" description="Helical" evidence="10">
    <location>
        <begin position="1186"/>
        <end position="1205"/>
    </location>
</feature>
<dbReference type="FunFam" id="3.40.50.300:FF:003632">
    <property type="entry name" value="ABC multidrug transporter (Eurofung)"/>
    <property type="match status" value="1"/>
</dbReference>
<comment type="caution">
    <text evidence="12">The sequence shown here is derived from an EMBL/GenBank/DDBJ whole genome shotgun (WGS) entry which is preliminary data.</text>
</comment>
<feature type="region of interest" description="Disordered" evidence="9">
    <location>
        <begin position="1"/>
        <end position="50"/>
    </location>
</feature>
<feature type="transmembrane region" description="Helical" evidence="10">
    <location>
        <begin position="654"/>
        <end position="675"/>
    </location>
</feature>
<dbReference type="OrthoDB" id="245989at2759"/>
<evidence type="ECO:0000256" key="7">
    <source>
        <dbReference type="ARBA" id="ARBA00022989"/>
    </source>
</evidence>
<feature type="transmembrane region" description="Helical" evidence="10">
    <location>
        <begin position="1300"/>
        <end position="1322"/>
    </location>
</feature>
<evidence type="ECO:0000256" key="10">
    <source>
        <dbReference type="SAM" id="Phobius"/>
    </source>
</evidence>
<keyword evidence="13" id="KW-1185">Reference proteome</keyword>
<dbReference type="InterPro" id="IPR034001">
    <property type="entry name" value="ABCG_PDR_1"/>
</dbReference>
<dbReference type="InterPro" id="IPR029481">
    <property type="entry name" value="ABC_trans_N"/>
</dbReference>
<dbReference type="InterPro" id="IPR017871">
    <property type="entry name" value="ABC_transporter-like_CS"/>
</dbReference>
<dbReference type="CDD" id="cd03233">
    <property type="entry name" value="ABCG_PDR_domain1"/>
    <property type="match status" value="1"/>
</dbReference>
<dbReference type="PROSITE" id="PS50893">
    <property type="entry name" value="ABC_TRANSPORTER_2"/>
    <property type="match status" value="2"/>
</dbReference>
<feature type="compositionally biased region" description="Basic and acidic residues" evidence="9">
    <location>
        <begin position="8"/>
        <end position="21"/>
    </location>
</feature>
<dbReference type="Pfam" id="PF14510">
    <property type="entry name" value="ABC_trans_N"/>
    <property type="match status" value="1"/>
</dbReference>
<dbReference type="EMBL" id="JAGPXD010000003">
    <property type="protein sequence ID" value="KAH7361451.1"/>
    <property type="molecule type" value="Genomic_DNA"/>
</dbReference>
<evidence type="ECO:0000256" key="3">
    <source>
        <dbReference type="ARBA" id="ARBA00022448"/>
    </source>
</evidence>
<gene>
    <name evidence="12" type="ORF">B0T11DRAFT_74652</name>
</gene>
<evidence type="ECO:0000256" key="2">
    <source>
        <dbReference type="ARBA" id="ARBA00006012"/>
    </source>
</evidence>
<dbReference type="Pfam" id="PF01061">
    <property type="entry name" value="ABC2_membrane"/>
    <property type="match status" value="2"/>
</dbReference>
<dbReference type="GO" id="GO:0140359">
    <property type="term" value="F:ABC-type transporter activity"/>
    <property type="evidence" value="ECO:0007669"/>
    <property type="project" value="InterPro"/>
</dbReference>
<evidence type="ECO:0000256" key="1">
    <source>
        <dbReference type="ARBA" id="ARBA00004141"/>
    </source>
</evidence>
<evidence type="ECO:0000313" key="12">
    <source>
        <dbReference type="EMBL" id="KAH7361451.1"/>
    </source>
</evidence>
<dbReference type="GO" id="GO:0005524">
    <property type="term" value="F:ATP binding"/>
    <property type="evidence" value="ECO:0007669"/>
    <property type="project" value="UniProtKB-KW"/>
</dbReference>
<keyword evidence="6" id="KW-0067">ATP-binding</keyword>
<dbReference type="PROSITE" id="PS00211">
    <property type="entry name" value="ABC_TRANSPORTER_1"/>
    <property type="match status" value="1"/>
</dbReference>
<keyword evidence="8 10" id="KW-0472">Membrane</keyword>
<feature type="transmembrane region" description="Helical" evidence="10">
    <location>
        <begin position="621"/>
        <end position="642"/>
    </location>
</feature>
<dbReference type="Pfam" id="PF00005">
    <property type="entry name" value="ABC_tran"/>
    <property type="match status" value="2"/>
</dbReference>
<dbReference type="GO" id="GO:0016887">
    <property type="term" value="F:ATP hydrolysis activity"/>
    <property type="evidence" value="ECO:0007669"/>
    <property type="project" value="InterPro"/>
</dbReference>
<dbReference type="InterPro" id="IPR034003">
    <property type="entry name" value="ABCG_PDR_2"/>
</dbReference>
<keyword evidence="5" id="KW-0547">Nucleotide-binding</keyword>
<feature type="transmembrane region" description="Helical" evidence="10">
    <location>
        <begin position="510"/>
        <end position="532"/>
    </location>
</feature>
<comment type="similarity">
    <text evidence="2">Belongs to the ABC transporter superfamily. ABCG family. PDR (TC 3.A.1.205) subfamily.</text>
</comment>
<keyword evidence="4 10" id="KW-0812">Transmembrane</keyword>
<dbReference type="SUPFAM" id="SSF52540">
    <property type="entry name" value="P-loop containing nucleoside triphosphate hydrolases"/>
    <property type="match status" value="2"/>
</dbReference>
<dbReference type="InterPro" id="IPR003593">
    <property type="entry name" value="AAA+_ATPase"/>
</dbReference>
<organism evidence="12 13">
    <name type="scientific">Plectosphaerella cucumerina</name>
    <dbReference type="NCBI Taxonomy" id="40658"/>
    <lineage>
        <taxon>Eukaryota</taxon>
        <taxon>Fungi</taxon>
        <taxon>Dikarya</taxon>
        <taxon>Ascomycota</taxon>
        <taxon>Pezizomycotina</taxon>
        <taxon>Sordariomycetes</taxon>
        <taxon>Hypocreomycetidae</taxon>
        <taxon>Glomerellales</taxon>
        <taxon>Plectosphaerellaceae</taxon>
        <taxon>Plectosphaerella</taxon>
    </lineage>
</organism>
<evidence type="ECO:0000256" key="9">
    <source>
        <dbReference type="SAM" id="MobiDB-lite"/>
    </source>
</evidence>
<accession>A0A8K0X2A3</accession>
<feature type="transmembrane region" description="Helical" evidence="10">
    <location>
        <begin position="1261"/>
        <end position="1288"/>
    </location>
</feature>
<dbReference type="InterPro" id="IPR010929">
    <property type="entry name" value="PDR_CDR_ABC"/>
</dbReference>
<dbReference type="PANTHER" id="PTHR19241">
    <property type="entry name" value="ATP-BINDING CASSETTE TRANSPORTER"/>
    <property type="match status" value="1"/>
</dbReference>
<protein>
    <submittedName>
        <fullName evidence="12">ABC-2 type transporter-domain-containing protein</fullName>
    </submittedName>
</protein>
<feature type="domain" description="ABC transporter" evidence="11">
    <location>
        <begin position="844"/>
        <end position="1086"/>
    </location>
</feature>
<evidence type="ECO:0000259" key="11">
    <source>
        <dbReference type="PROSITE" id="PS50893"/>
    </source>
</evidence>
<name>A0A8K0X2A3_9PEZI</name>
<dbReference type="FunFam" id="3.40.50.300:FF:000054">
    <property type="entry name" value="ABC multidrug transporter atrF"/>
    <property type="match status" value="1"/>
</dbReference>